<proteinExistence type="predicted"/>
<organism evidence="2 3">
    <name type="scientific">Geotalea daltonii (strain DSM 22248 / JCM 15807 / FRC-32)</name>
    <name type="common">Geobacter daltonii</name>
    <dbReference type="NCBI Taxonomy" id="316067"/>
    <lineage>
        <taxon>Bacteria</taxon>
        <taxon>Pseudomonadati</taxon>
        <taxon>Thermodesulfobacteriota</taxon>
        <taxon>Desulfuromonadia</taxon>
        <taxon>Geobacterales</taxon>
        <taxon>Geobacteraceae</taxon>
        <taxon>Geotalea</taxon>
    </lineage>
</organism>
<dbReference type="GO" id="GO:0016787">
    <property type="term" value="F:hydrolase activity"/>
    <property type="evidence" value="ECO:0007669"/>
    <property type="project" value="UniProtKB-KW"/>
</dbReference>
<dbReference type="RefSeq" id="WP_012645182.1">
    <property type="nucleotide sequence ID" value="NC_011979.1"/>
</dbReference>
<dbReference type="eggNOG" id="COG2159">
    <property type="taxonomic scope" value="Bacteria"/>
</dbReference>
<keyword evidence="2" id="KW-0378">Hydrolase</keyword>
<dbReference type="Gene3D" id="3.20.20.140">
    <property type="entry name" value="Metal-dependent hydrolases"/>
    <property type="match status" value="1"/>
</dbReference>
<evidence type="ECO:0000259" key="1">
    <source>
        <dbReference type="Pfam" id="PF04909"/>
    </source>
</evidence>
<dbReference type="SUPFAM" id="SSF51556">
    <property type="entry name" value="Metallo-dependent hydrolases"/>
    <property type="match status" value="1"/>
</dbReference>
<gene>
    <name evidence="2" type="ordered locus">Geob_0076</name>
</gene>
<dbReference type="HOGENOM" id="CLU_830949_0_0_7"/>
<feature type="domain" description="Amidohydrolase-related" evidence="1">
    <location>
        <begin position="7"/>
        <end position="272"/>
    </location>
</feature>
<evidence type="ECO:0000313" key="2">
    <source>
        <dbReference type="EMBL" id="ACM18453.1"/>
    </source>
</evidence>
<name>B9M7Z5_GEODF</name>
<dbReference type="Pfam" id="PF04909">
    <property type="entry name" value="Amidohydro_2"/>
    <property type="match status" value="1"/>
</dbReference>
<protein>
    <submittedName>
        <fullName evidence="2">Metal-dependent hydrolase superfamily protein</fullName>
    </submittedName>
</protein>
<dbReference type="CDD" id="cd01292">
    <property type="entry name" value="metallo-dependent_hydrolases"/>
    <property type="match status" value="1"/>
</dbReference>
<dbReference type="EMBL" id="CP001390">
    <property type="protein sequence ID" value="ACM18453.1"/>
    <property type="molecule type" value="Genomic_DNA"/>
</dbReference>
<dbReference type="Proteomes" id="UP000007721">
    <property type="component" value="Chromosome"/>
</dbReference>
<dbReference type="STRING" id="316067.Geob_0076"/>
<keyword evidence="3" id="KW-1185">Reference proteome</keyword>
<sequence>MQQSIIDIHCHAAGIGAGNSGCFISPAMRRSFKFHIYLRAFGVSERELLVQGDHLIVERLSALLAGAERVQQAVVLALDGVIDQNGELDMARTEAFIPNEFIASAASRHDNILFGASINPYRHDAIERLHQAVAQGAVLLKWLPSIQGIDPADERLVPFYECLRGQGLPLLTHTGEEESFTCKQDHLGDPERLRLPLRVGVTVIAAHAASSGKNDGEANFNRFLRLCAEFPNLYADVSALTQLNRLNHLPRLLKHRELHGRLLYGTDMPLLQTLIVTPLAFAHRLSPRKVLAISHIRNPWDQDIALKEALGLPENVLTNAARILRLPAGA</sequence>
<dbReference type="OrthoDB" id="9771320at2"/>
<dbReference type="KEGG" id="geo:Geob_0076"/>
<evidence type="ECO:0000313" key="3">
    <source>
        <dbReference type="Proteomes" id="UP000007721"/>
    </source>
</evidence>
<dbReference type="InterPro" id="IPR006680">
    <property type="entry name" value="Amidohydro-rel"/>
</dbReference>
<dbReference type="InterPro" id="IPR032466">
    <property type="entry name" value="Metal_Hydrolase"/>
</dbReference>
<accession>B9M7Z5</accession>
<dbReference type="AlphaFoldDB" id="B9M7Z5"/>
<reference evidence="2 3" key="1">
    <citation type="submission" date="2009-01" db="EMBL/GenBank/DDBJ databases">
        <title>Complete sequence of Geobacter sp. FRC-32.</title>
        <authorList>
            <consortium name="US DOE Joint Genome Institute"/>
            <person name="Lucas S."/>
            <person name="Copeland A."/>
            <person name="Lapidus A."/>
            <person name="Glavina del Rio T."/>
            <person name="Dalin E."/>
            <person name="Tice H."/>
            <person name="Bruce D."/>
            <person name="Goodwin L."/>
            <person name="Pitluck S."/>
            <person name="Saunders E."/>
            <person name="Brettin T."/>
            <person name="Detter J.C."/>
            <person name="Han C."/>
            <person name="Larimer F."/>
            <person name="Land M."/>
            <person name="Hauser L."/>
            <person name="Kyrpides N."/>
            <person name="Ovchinnikova G."/>
            <person name="Kostka J."/>
            <person name="Richardson P."/>
        </authorList>
    </citation>
    <scope>NUCLEOTIDE SEQUENCE [LARGE SCALE GENOMIC DNA]</scope>
    <source>
        <strain evidence="3">DSM 22248 / JCM 15807 / FRC-32</strain>
    </source>
</reference>